<gene>
    <name evidence="1" type="ORF">Zmor_006572</name>
</gene>
<accession>A0AA38IXG7</accession>
<comment type="caution">
    <text evidence="1">The sequence shown here is derived from an EMBL/GenBank/DDBJ whole genome shotgun (WGS) entry which is preliminary data.</text>
</comment>
<dbReference type="AlphaFoldDB" id="A0AA38IXG7"/>
<reference evidence="1" key="1">
    <citation type="journal article" date="2023" name="G3 (Bethesda)">
        <title>Whole genome assemblies of Zophobas morio and Tenebrio molitor.</title>
        <authorList>
            <person name="Kaur S."/>
            <person name="Stinson S.A."/>
            <person name="diCenzo G.C."/>
        </authorList>
    </citation>
    <scope>NUCLEOTIDE SEQUENCE</scope>
    <source>
        <strain evidence="1">QUZm001</strain>
    </source>
</reference>
<evidence type="ECO:0000313" key="2">
    <source>
        <dbReference type="Proteomes" id="UP001168821"/>
    </source>
</evidence>
<dbReference type="EMBL" id="JALNTZ010000002">
    <property type="protein sequence ID" value="KAJ3662216.1"/>
    <property type="molecule type" value="Genomic_DNA"/>
</dbReference>
<proteinExistence type="predicted"/>
<keyword evidence="2" id="KW-1185">Reference proteome</keyword>
<sequence length="103" mass="11886">MLFASVFKEVFLKNSRLYEMTGMVLMHGRAFGNGLEARRLHGQAFPDWNLPDHRAFNAVVQRLRQNGGFRRRTSDWSRQETNQLLNAEPEILNVVEENPGISV</sequence>
<protein>
    <submittedName>
        <fullName evidence="1">Uncharacterized protein</fullName>
    </submittedName>
</protein>
<dbReference type="Proteomes" id="UP001168821">
    <property type="component" value="Unassembled WGS sequence"/>
</dbReference>
<name>A0AA38IXG7_9CUCU</name>
<evidence type="ECO:0000313" key="1">
    <source>
        <dbReference type="EMBL" id="KAJ3662216.1"/>
    </source>
</evidence>
<organism evidence="1 2">
    <name type="scientific">Zophobas morio</name>
    <dbReference type="NCBI Taxonomy" id="2755281"/>
    <lineage>
        <taxon>Eukaryota</taxon>
        <taxon>Metazoa</taxon>
        <taxon>Ecdysozoa</taxon>
        <taxon>Arthropoda</taxon>
        <taxon>Hexapoda</taxon>
        <taxon>Insecta</taxon>
        <taxon>Pterygota</taxon>
        <taxon>Neoptera</taxon>
        <taxon>Endopterygota</taxon>
        <taxon>Coleoptera</taxon>
        <taxon>Polyphaga</taxon>
        <taxon>Cucujiformia</taxon>
        <taxon>Tenebrionidae</taxon>
        <taxon>Zophobas</taxon>
    </lineage>
</organism>